<dbReference type="Gene3D" id="3.40.50.620">
    <property type="entry name" value="HUPs"/>
    <property type="match status" value="1"/>
</dbReference>
<dbReference type="Proteomes" id="UP000271624">
    <property type="component" value="Unassembled WGS sequence"/>
</dbReference>
<dbReference type="SUPFAM" id="SSF52402">
    <property type="entry name" value="Adenine nucleotide alpha hydrolases-like"/>
    <property type="match status" value="1"/>
</dbReference>
<comment type="caution">
    <text evidence="1">The sequence shown here is derived from an EMBL/GenBank/DDBJ whole genome shotgun (WGS) entry which is preliminary data.</text>
</comment>
<name>A0A433V6V1_9CYAN</name>
<reference evidence="1" key="1">
    <citation type="submission" date="2018-12" db="EMBL/GenBank/DDBJ databases">
        <authorList>
            <person name="Will S."/>
            <person name="Neumann-Schaal M."/>
            <person name="Henke P."/>
        </authorList>
    </citation>
    <scope>NUCLEOTIDE SEQUENCE</scope>
    <source>
        <strain evidence="1">PCC 7102</strain>
    </source>
</reference>
<protein>
    <recommendedName>
        <fullName evidence="3">Universal stress family protein</fullName>
    </recommendedName>
</protein>
<organism evidence="1 2">
    <name type="scientific">Dulcicalothrix desertica PCC 7102</name>
    <dbReference type="NCBI Taxonomy" id="232991"/>
    <lineage>
        <taxon>Bacteria</taxon>
        <taxon>Bacillati</taxon>
        <taxon>Cyanobacteriota</taxon>
        <taxon>Cyanophyceae</taxon>
        <taxon>Nostocales</taxon>
        <taxon>Calotrichaceae</taxon>
        <taxon>Dulcicalothrix</taxon>
    </lineage>
</organism>
<sequence>MKAVKIKPMLTRLQNTIGRDDLIEQMVLAPEPPISIENKSNSGKFIVGYNSSRQSHTALDIALCMAHQARLASNMQIIVQAVYVVEDNQSCYIQETYLSIHQPVYADIVSTSVLTEARLKSECLMIMEQTDAILCQARSLAEEWQVDFDCLLRFGCAASELKQIVELEGADVLFLGCNSVKHPIIKSFGADLQCTILGIPSSID</sequence>
<keyword evidence="2" id="KW-1185">Reference proteome</keyword>
<evidence type="ECO:0000313" key="2">
    <source>
        <dbReference type="Proteomes" id="UP000271624"/>
    </source>
</evidence>
<evidence type="ECO:0008006" key="3">
    <source>
        <dbReference type="Google" id="ProtNLM"/>
    </source>
</evidence>
<gene>
    <name evidence="1" type="ORF">DSM106972_064560</name>
</gene>
<accession>A0A433V6V1</accession>
<dbReference type="AlphaFoldDB" id="A0A433V6V1"/>
<proteinExistence type="predicted"/>
<dbReference type="EMBL" id="RSCL01000018">
    <property type="protein sequence ID" value="RUT01833.1"/>
    <property type="molecule type" value="Genomic_DNA"/>
</dbReference>
<reference evidence="1" key="2">
    <citation type="journal article" date="2019" name="Genome Biol. Evol.">
        <title>Day and night: Metabolic profiles and evolutionary relationships of six axenic non-marine cyanobacteria.</title>
        <authorList>
            <person name="Will S.E."/>
            <person name="Henke P."/>
            <person name="Boedeker C."/>
            <person name="Huang S."/>
            <person name="Brinkmann H."/>
            <person name="Rohde M."/>
            <person name="Jarek M."/>
            <person name="Friedl T."/>
            <person name="Seufert S."/>
            <person name="Schumacher M."/>
            <person name="Overmann J."/>
            <person name="Neumann-Schaal M."/>
            <person name="Petersen J."/>
        </authorList>
    </citation>
    <scope>NUCLEOTIDE SEQUENCE [LARGE SCALE GENOMIC DNA]</scope>
    <source>
        <strain evidence="1">PCC 7102</strain>
    </source>
</reference>
<dbReference type="InterPro" id="IPR014729">
    <property type="entry name" value="Rossmann-like_a/b/a_fold"/>
</dbReference>
<evidence type="ECO:0000313" key="1">
    <source>
        <dbReference type="EMBL" id="RUT01833.1"/>
    </source>
</evidence>